<evidence type="ECO:0000256" key="1">
    <source>
        <dbReference type="SAM" id="Phobius"/>
    </source>
</evidence>
<dbReference type="RefSeq" id="WP_147783928.1">
    <property type="nucleotide sequence ID" value="NZ_VRMG01000008.1"/>
</dbReference>
<organism evidence="2 3">
    <name type="scientific">Lacisediminihabitans profunda</name>
    <dbReference type="NCBI Taxonomy" id="2594790"/>
    <lineage>
        <taxon>Bacteria</taxon>
        <taxon>Bacillati</taxon>
        <taxon>Actinomycetota</taxon>
        <taxon>Actinomycetes</taxon>
        <taxon>Micrococcales</taxon>
        <taxon>Microbacteriaceae</taxon>
        <taxon>Lacisediminihabitans</taxon>
    </lineage>
</organism>
<gene>
    <name evidence="2" type="ORF">FVP33_12155</name>
</gene>
<proteinExistence type="predicted"/>
<evidence type="ECO:0000313" key="2">
    <source>
        <dbReference type="EMBL" id="TXN29885.1"/>
    </source>
</evidence>
<name>A0A5C8UNB3_9MICO</name>
<keyword evidence="1" id="KW-0812">Transmembrane</keyword>
<dbReference type="Proteomes" id="UP000321379">
    <property type="component" value="Unassembled WGS sequence"/>
</dbReference>
<accession>A0A5C8UNB3</accession>
<dbReference type="EMBL" id="VRMG01000008">
    <property type="protein sequence ID" value="TXN29885.1"/>
    <property type="molecule type" value="Genomic_DNA"/>
</dbReference>
<feature type="transmembrane region" description="Helical" evidence="1">
    <location>
        <begin position="38"/>
        <end position="63"/>
    </location>
</feature>
<reference evidence="2 3" key="1">
    <citation type="submission" date="2019-08" db="EMBL/GenBank/DDBJ databases">
        <title>Bacterial whole genome sequence for Glaciihabitans sp. CHu50b-6-2.</title>
        <authorList>
            <person name="Jin L."/>
        </authorList>
    </citation>
    <scope>NUCLEOTIDE SEQUENCE [LARGE SCALE GENOMIC DNA]</scope>
    <source>
        <strain evidence="2 3">CHu50b-6-2</strain>
    </source>
</reference>
<evidence type="ECO:0000313" key="3">
    <source>
        <dbReference type="Proteomes" id="UP000321379"/>
    </source>
</evidence>
<keyword evidence="1" id="KW-0472">Membrane</keyword>
<sequence length="79" mass="8088">MSEDGVQTAEAEPSELEALFTPPEAVAEPRRASLAVQLVVMVAAVSALCVVAVLVITVAAPVVTQVVATLLARLAPSSY</sequence>
<keyword evidence="3" id="KW-1185">Reference proteome</keyword>
<comment type="caution">
    <text evidence="2">The sequence shown here is derived from an EMBL/GenBank/DDBJ whole genome shotgun (WGS) entry which is preliminary data.</text>
</comment>
<protein>
    <submittedName>
        <fullName evidence="2">Uncharacterized protein</fullName>
    </submittedName>
</protein>
<dbReference type="AlphaFoldDB" id="A0A5C8UNB3"/>
<keyword evidence="1" id="KW-1133">Transmembrane helix</keyword>